<protein>
    <recommendedName>
        <fullName evidence="6">Secreted protein</fullName>
    </recommendedName>
</protein>
<accession>A0A412WK92</accession>
<feature type="chain" id="PRO_5036103701" description="Secreted protein" evidence="1">
    <location>
        <begin position="27"/>
        <end position="191"/>
    </location>
</feature>
<dbReference type="Proteomes" id="UP000284434">
    <property type="component" value="Unassembled WGS sequence"/>
</dbReference>
<evidence type="ECO:0000313" key="4">
    <source>
        <dbReference type="Proteomes" id="UP000283426"/>
    </source>
</evidence>
<feature type="signal peptide" evidence="1">
    <location>
        <begin position="1"/>
        <end position="26"/>
    </location>
</feature>
<evidence type="ECO:0000313" key="3">
    <source>
        <dbReference type="EMBL" id="RGY04066.1"/>
    </source>
</evidence>
<dbReference type="EMBL" id="QSCO01000028">
    <property type="protein sequence ID" value="RGY04066.1"/>
    <property type="molecule type" value="Genomic_DNA"/>
</dbReference>
<organism evidence="2 4">
    <name type="scientific">Odoribacter splanchnicus</name>
    <dbReference type="NCBI Taxonomy" id="28118"/>
    <lineage>
        <taxon>Bacteria</taxon>
        <taxon>Pseudomonadati</taxon>
        <taxon>Bacteroidota</taxon>
        <taxon>Bacteroidia</taxon>
        <taxon>Bacteroidales</taxon>
        <taxon>Odoribacteraceae</taxon>
        <taxon>Odoribacter</taxon>
    </lineage>
</organism>
<keyword evidence="1" id="KW-0732">Signal</keyword>
<proteinExistence type="predicted"/>
<gene>
    <name evidence="2" type="ORF">DWW24_07010</name>
    <name evidence="3" type="ORF">DXA53_16835</name>
</gene>
<name>A0A412WK92_9BACT</name>
<evidence type="ECO:0000313" key="2">
    <source>
        <dbReference type="EMBL" id="RGV27597.1"/>
    </source>
</evidence>
<dbReference type="Proteomes" id="UP000283426">
    <property type="component" value="Unassembled WGS sequence"/>
</dbReference>
<comment type="caution">
    <text evidence="2">The sequence shown here is derived from an EMBL/GenBank/DDBJ whole genome shotgun (WGS) entry which is preliminary data.</text>
</comment>
<reference evidence="4 5" key="1">
    <citation type="submission" date="2018-08" db="EMBL/GenBank/DDBJ databases">
        <title>A genome reference for cultivated species of the human gut microbiota.</title>
        <authorList>
            <person name="Zou Y."/>
            <person name="Xue W."/>
            <person name="Luo G."/>
        </authorList>
    </citation>
    <scope>NUCLEOTIDE SEQUENCE [LARGE SCALE GENOMIC DNA]</scope>
    <source>
        <strain evidence="2 4">AF14-6AC</strain>
        <strain evidence="3 5">OF03-11</strain>
    </source>
</reference>
<dbReference type="AlphaFoldDB" id="A0A412WK92"/>
<dbReference type="GeneID" id="61276878"/>
<dbReference type="RefSeq" id="WP_013613770.1">
    <property type="nucleotide sequence ID" value="NZ_JABWDG010000008.1"/>
</dbReference>
<evidence type="ECO:0000256" key="1">
    <source>
        <dbReference type="SAM" id="SignalP"/>
    </source>
</evidence>
<evidence type="ECO:0008006" key="6">
    <source>
        <dbReference type="Google" id="ProtNLM"/>
    </source>
</evidence>
<sequence>MKKWIFITTCTVGVLLSAVNVYNAQGAWNTLSGGLKQECYFSEKMRNYVEMREYADPPVLTSFLITPMCMSSTADMGINSSTYSFLIDGGLQKAPNAILCRRDIYNTGLHIWHVKLAAQGIFKDVQVKRNNENCVNISNVVFNQSNCEFIVSSETPLQRESTTLLLYIYNSCIVWDIEAGLFSTIPGPLPD</sequence>
<evidence type="ECO:0000313" key="5">
    <source>
        <dbReference type="Proteomes" id="UP000284434"/>
    </source>
</evidence>
<dbReference type="EMBL" id="QRYW01000012">
    <property type="protein sequence ID" value="RGV27597.1"/>
    <property type="molecule type" value="Genomic_DNA"/>
</dbReference>